<dbReference type="InterPro" id="IPR014592">
    <property type="entry name" value="P-loop_UCP034888"/>
</dbReference>
<dbReference type="PANTHER" id="PTHR43581:SF2">
    <property type="entry name" value="EXCINUCLEASE ATPASE SUBUNIT"/>
    <property type="match status" value="1"/>
</dbReference>
<proteinExistence type="predicted"/>
<dbReference type="OrthoDB" id="308933at2"/>
<gene>
    <name evidence="3" type="ORF">LF1_05940</name>
</gene>
<dbReference type="InterPro" id="IPR003959">
    <property type="entry name" value="ATPase_AAA_core"/>
</dbReference>
<dbReference type="Proteomes" id="UP000322699">
    <property type="component" value="Unassembled WGS sequence"/>
</dbReference>
<accession>A0A5B1CE88</accession>
<dbReference type="PANTHER" id="PTHR43581">
    <property type="entry name" value="ATP/GTP PHOSPHATASE"/>
    <property type="match status" value="1"/>
</dbReference>
<dbReference type="InterPro" id="IPR027417">
    <property type="entry name" value="P-loop_NTPase"/>
</dbReference>
<dbReference type="SUPFAM" id="SSF52540">
    <property type="entry name" value="P-loop containing nucleoside triphosphate hydrolases"/>
    <property type="match status" value="1"/>
</dbReference>
<organism evidence="3 4">
    <name type="scientific">Rubripirellula obstinata</name>
    <dbReference type="NCBI Taxonomy" id="406547"/>
    <lineage>
        <taxon>Bacteria</taxon>
        <taxon>Pseudomonadati</taxon>
        <taxon>Planctomycetota</taxon>
        <taxon>Planctomycetia</taxon>
        <taxon>Pirellulales</taxon>
        <taxon>Pirellulaceae</taxon>
        <taxon>Rubripirellula</taxon>
    </lineage>
</organism>
<evidence type="ECO:0000259" key="2">
    <source>
        <dbReference type="Pfam" id="PF13304"/>
    </source>
</evidence>
<dbReference type="GO" id="GO:0005524">
    <property type="term" value="F:ATP binding"/>
    <property type="evidence" value="ECO:0007669"/>
    <property type="project" value="InterPro"/>
</dbReference>
<dbReference type="RefSeq" id="WP_068263574.1">
    <property type="nucleotide sequence ID" value="NZ_LWSK01000049.1"/>
</dbReference>
<dbReference type="AlphaFoldDB" id="A0A5B1CE88"/>
<dbReference type="GO" id="GO:0016887">
    <property type="term" value="F:ATP hydrolysis activity"/>
    <property type="evidence" value="ECO:0007669"/>
    <property type="project" value="InterPro"/>
</dbReference>
<dbReference type="EMBL" id="VRLW01000001">
    <property type="protein sequence ID" value="KAA1258079.1"/>
    <property type="molecule type" value="Genomic_DNA"/>
</dbReference>
<dbReference type="InterPro" id="IPR022532">
    <property type="entry name" value="DUF3696"/>
</dbReference>
<sequence length="383" mass="42227">MLREIELGFFKCFERIALPLAPLTVLTGTNASGKSSVFQALVLLRQTMVIDEWSKRLYLNGPDLELGTVADVIDKVNGRYEFELGVNTTDEMLHWHFAAGKSRDDFSIDVGTVRVNKDIFGGEAIAKKRLQNLVPEESEATLLTKVLRGLTYLTAERTGPRPTYELRDNEVAKVVGPRGDNAIGILHQNRTSKVEESLVISPKPNNLLTQVGNRMNRLFPGASIDVQKVPRTNFVTLGVRTSDSTDFHRPTHVGFGLTQTLPVIVACLNASPGDLLLIENPEVHLHPSGQAMMGEFLASVSAAGVQVLVETHSDHVLNGVRRAVKGEKTKSSDVAIHFFQSRDIEGNQVTSPTLNQSGEISDWPDGFFDQFDKDMNFFAGWGE</sequence>
<evidence type="ECO:0000313" key="3">
    <source>
        <dbReference type="EMBL" id="KAA1258079.1"/>
    </source>
</evidence>
<dbReference type="InterPro" id="IPR051396">
    <property type="entry name" value="Bact_Antivir_Def_Nuclease"/>
</dbReference>
<reference evidence="3 4" key="1">
    <citation type="submission" date="2019-08" db="EMBL/GenBank/DDBJ databases">
        <title>Deep-cultivation of Planctomycetes and their phenomic and genomic characterization uncovers novel biology.</title>
        <authorList>
            <person name="Wiegand S."/>
            <person name="Jogler M."/>
            <person name="Boedeker C."/>
            <person name="Pinto D."/>
            <person name="Vollmers J."/>
            <person name="Rivas-Marin E."/>
            <person name="Kohn T."/>
            <person name="Peeters S.H."/>
            <person name="Heuer A."/>
            <person name="Rast P."/>
            <person name="Oberbeckmann S."/>
            <person name="Bunk B."/>
            <person name="Jeske O."/>
            <person name="Meyerdierks A."/>
            <person name="Storesund J.E."/>
            <person name="Kallscheuer N."/>
            <person name="Luecker S."/>
            <person name="Lage O.M."/>
            <person name="Pohl T."/>
            <person name="Merkel B.J."/>
            <person name="Hornburger P."/>
            <person name="Mueller R.-W."/>
            <person name="Bruemmer F."/>
            <person name="Labrenz M."/>
            <person name="Spormann A.M."/>
            <person name="Op Den Camp H."/>
            <person name="Overmann J."/>
            <person name="Amann R."/>
            <person name="Jetten M.S.M."/>
            <person name="Mascher T."/>
            <person name="Medema M.H."/>
            <person name="Devos D.P."/>
            <person name="Kaster A.-K."/>
            <person name="Ovreas L."/>
            <person name="Rohde M."/>
            <person name="Galperin M.Y."/>
            <person name="Jogler C."/>
        </authorList>
    </citation>
    <scope>NUCLEOTIDE SEQUENCE [LARGE SCALE GENOMIC DNA]</scope>
    <source>
        <strain evidence="3 4">LF1</strain>
    </source>
</reference>
<dbReference type="Pfam" id="PF13304">
    <property type="entry name" value="AAA_21"/>
    <property type="match status" value="1"/>
</dbReference>
<keyword evidence="4" id="KW-1185">Reference proteome</keyword>
<name>A0A5B1CE88_9BACT</name>
<dbReference type="PIRSF" id="PIRSF034888">
    <property type="entry name" value="P-loop_UCP034888"/>
    <property type="match status" value="1"/>
</dbReference>
<comment type="caution">
    <text evidence="3">The sequence shown here is derived from an EMBL/GenBank/DDBJ whole genome shotgun (WGS) entry which is preliminary data.</text>
</comment>
<feature type="domain" description="DUF3696" evidence="1">
    <location>
        <begin position="331"/>
        <end position="375"/>
    </location>
</feature>
<protein>
    <recommendedName>
        <fullName evidence="5">DUF3696 domain-containing protein</fullName>
    </recommendedName>
</protein>
<dbReference type="Gene3D" id="3.40.50.300">
    <property type="entry name" value="P-loop containing nucleotide triphosphate hydrolases"/>
    <property type="match status" value="2"/>
</dbReference>
<dbReference type="Pfam" id="PF12476">
    <property type="entry name" value="DUF3696"/>
    <property type="match status" value="1"/>
</dbReference>
<evidence type="ECO:0008006" key="5">
    <source>
        <dbReference type="Google" id="ProtNLM"/>
    </source>
</evidence>
<evidence type="ECO:0000313" key="4">
    <source>
        <dbReference type="Proteomes" id="UP000322699"/>
    </source>
</evidence>
<evidence type="ECO:0000259" key="1">
    <source>
        <dbReference type="Pfam" id="PF12476"/>
    </source>
</evidence>
<feature type="domain" description="ATPase AAA-type core" evidence="2">
    <location>
        <begin position="23"/>
        <end position="318"/>
    </location>
</feature>